<evidence type="ECO:0008006" key="4">
    <source>
        <dbReference type="Google" id="ProtNLM"/>
    </source>
</evidence>
<reference evidence="2 3" key="1">
    <citation type="submission" date="2024-11" db="EMBL/GenBank/DDBJ databases">
        <title>Chromosome-level genome assembly of the freshwater bivalve Anodonta woodiana.</title>
        <authorList>
            <person name="Chen X."/>
        </authorList>
    </citation>
    <scope>NUCLEOTIDE SEQUENCE [LARGE SCALE GENOMIC DNA]</scope>
    <source>
        <strain evidence="2">MN2024</strain>
        <tissue evidence="2">Gills</tissue>
    </source>
</reference>
<accession>A0ABD3VWY9</accession>
<dbReference type="Proteomes" id="UP001634394">
    <property type="component" value="Unassembled WGS sequence"/>
</dbReference>
<evidence type="ECO:0000313" key="3">
    <source>
        <dbReference type="Proteomes" id="UP001634394"/>
    </source>
</evidence>
<feature type="region of interest" description="Disordered" evidence="1">
    <location>
        <begin position="1"/>
        <end position="22"/>
    </location>
</feature>
<dbReference type="EMBL" id="JBJQND010000009">
    <property type="protein sequence ID" value="KAL3865631.1"/>
    <property type="molecule type" value="Genomic_DNA"/>
</dbReference>
<feature type="compositionally biased region" description="Basic residues" evidence="1">
    <location>
        <begin position="1"/>
        <end position="12"/>
    </location>
</feature>
<dbReference type="PANTHER" id="PTHR16155:SF19">
    <property type="entry name" value="DED DOMAIN-CONTAINING PROTEIN"/>
    <property type="match status" value="1"/>
</dbReference>
<protein>
    <recommendedName>
        <fullName evidence="4">Sterile alpha motif domain-containing protein 9-like</fullName>
    </recommendedName>
</protein>
<proteinExistence type="predicted"/>
<organism evidence="2 3">
    <name type="scientific">Sinanodonta woodiana</name>
    <name type="common">Chinese pond mussel</name>
    <name type="synonym">Anodonta woodiana</name>
    <dbReference type="NCBI Taxonomy" id="1069815"/>
    <lineage>
        <taxon>Eukaryota</taxon>
        <taxon>Metazoa</taxon>
        <taxon>Spiralia</taxon>
        <taxon>Lophotrochozoa</taxon>
        <taxon>Mollusca</taxon>
        <taxon>Bivalvia</taxon>
        <taxon>Autobranchia</taxon>
        <taxon>Heteroconchia</taxon>
        <taxon>Palaeoheterodonta</taxon>
        <taxon>Unionida</taxon>
        <taxon>Unionoidea</taxon>
        <taxon>Unionidae</taxon>
        <taxon>Unioninae</taxon>
        <taxon>Sinanodonta</taxon>
    </lineage>
</organism>
<comment type="caution">
    <text evidence="2">The sequence shown here is derived from an EMBL/GenBank/DDBJ whole genome shotgun (WGS) entry which is preliminary data.</text>
</comment>
<dbReference type="PANTHER" id="PTHR16155">
    <property type="entry name" value="DED DOMAIN-CONTAINING PROTEIN"/>
    <property type="match status" value="1"/>
</dbReference>
<keyword evidence="3" id="KW-1185">Reference proteome</keyword>
<evidence type="ECO:0000256" key="1">
    <source>
        <dbReference type="SAM" id="MobiDB-lite"/>
    </source>
</evidence>
<evidence type="ECO:0000313" key="2">
    <source>
        <dbReference type="EMBL" id="KAL3865631.1"/>
    </source>
</evidence>
<sequence>MSVRKQRKVRKNGKQEDAEMDIQTNSGLCQSAETVTMNVLIQNSQHIHFGSHNISVSELKSKDQQMDWDEELYLSYLSAKESKGNTSEYINIQTLETTFLKRQKTSKKPRSFKNVTNQKLLSYMQDRAELYSLNRHGDCWTVKPTTKAEQKYSPHGSSKTEEVENVDIYSTCTGQESAVGVTIKKEKPWYKTPTSATHLEAKDTSKGAIPKRYGTERKLFAASPAISSDDKMLHQLDLRPKLMLTPQQQMKNSSEEIQKLMTAAKDFEQGQYILINCEKERLACLEGLCLVPWLAVFDFDQKSRSSGLLSVIEKSVRKVKALNICTWKDPPRYNEGSVQWCFIRGCSDMPESLIDSESNKWNRDYQTSIESHLKKLEDDTYGYTNLTLLILWPEEEKVGNLTHHLFRFIMKMDELVEPVVSIILCDCGRIAKSNPFKTLIDLLNDEVTLIHLDIEQICRGLQSKLTDRNKKPAVTHELPTDHGTADNIITQEDAAWLRSEIEVLYKKSPFATSMDPDELQQECKAFFRGGTIKWPIWYVCGSGHLDAERDLLHKMVQRIKSCGESSKSDKIILLHAPGSGGTTCAQRLLWELKDVFPCAQAKLHTGTPISELVSRVEFLGSKTQRPVVLLVDGEEKQRVDNLRKMVKDVILIILYVERYIYSMEEKQSFGSEFWLQGRVSQSESNMFSQKFQALCDDENRKIALQDLSRDVKLGNTHYVYEFGLTAYEHEYKGVQSFVHGYLQLDKNPTADLLPWQTVLGYLSLVYYYGHSSVPCQFFADLLGFPPNATITIKDFDFPMREFVMPDRHEAKSNMIRICHVIIAKEILEQILTRHQVRATKECTETLSKDARSKMHTFAMELVEYASKKKVKAAISHNTVNEILTQIFIIRNSSCHEDPAAEFKQKYKPKLSQLMSDIECSKPYTERLNVFKKLTECFPNNPNFHAHLGRFFAIYRRDNVKDQEEAVKCFEGALRLCQAELAKNVEDVDDKMRVILKLIYHMYGMLYYWRISPYTGKRLGDKPDIRTANEQFENRAEELRQMVQTACFYFGESRRYCPNSAEDTYGYCSEITVRLQLSDFINRHIKGNIVEFIHTKKDNLSKVKCFIRESIGEIDDLIRECLSKQETCEIDPLLYECIKWYEELFKMKAADIRYFISPNNIPNRRLKIICRKLKYAKEVHKACLEYITTPEDIQEIVEDYEAIFNDIHLRDCEFSRKHLDMDYMEWISGIRHIQYKNNYDIETVLSRVKQWNNKVPESLYSKYYLFIMYSLLGLGPNGTLGSMEMMKRAIEVKEGLSKMSKTWVRSRYPLEWYGKGDGIKSLITGFHFSFEGRTPAEISSIPGEHALRLVVLKGTICRPNTGTLGHINLNIEGNTVPFHVAFLPKRYNLNGARYVGEKVEFLLGFSVFHGYEAFNVKVLQSFNCTNCNLSFEFKSDESLISCQCGADVYRTTALM</sequence>
<name>A0ABD3VWY9_SINWO</name>
<gene>
    <name evidence="2" type="ORF">ACJMK2_043002</name>
</gene>